<keyword evidence="6" id="KW-0049">Antioxidant</keyword>
<evidence type="ECO:0000256" key="1">
    <source>
        <dbReference type="ARBA" id="ARBA00004196"/>
    </source>
</evidence>
<dbReference type="RefSeq" id="XP_041541094.1">
    <property type="nucleotide sequence ID" value="XM_041687184.1"/>
</dbReference>
<organism evidence="9 10">
    <name type="scientific">Aspergillus kawachii</name>
    <name type="common">White koji mold</name>
    <name type="synonym">Aspergillus awamori var. kawachi</name>
    <dbReference type="NCBI Taxonomy" id="1069201"/>
    <lineage>
        <taxon>Eukaryota</taxon>
        <taxon>Fungi</taxon>
        <taxon>Dikarya</taxon>
        <taxon>Ascomycota</taxon>
        <taxon>Pezizomycotina</taxon>
        <taxon>Eurotiomycetes</taxon>
        <taxon>Eurotiomycetidae</taxon>
        <taxon>Eurotiales</taxon>
        <taxon>Aspergillaceae</taxon>
        <taxon>Aspergillus</taxon>
        <taxon>Aspergillus subgen. Circumdati</taxon>
    </lineage>
</organism>
<dbReference type="EC" id="1.15.1.1" evidence="4"/>
<reference evidence="9" key="1">
    <citation type="submission" date="2021-01" db="EMBL/GenBank/DDBJ databases">
        <authorList>
            <consortium name="Aspergillus luchuensis mut. kawachii IFO 4304 genome sequencing consortium"/>
            <person name="Kazuki M."/>
            <person name="Futagami T."/>
        </authorList>
    </citation>
    <scope>NUCLEOTIDE SEQUENCE</scope>
    <source>
        <strain evidence="9">IFO 4308</strain>
    </source>
</reference>
<dbReference type="SUPFAM" id="SSF49329">
    <property type="entry name" value="Cu,Zn superoxide dismutase-like"/>
    <property type="match status" value="1"/>
</dbReference>
<evidence type="ECO:0000256" key="5">
    <source>
        <dbReference type="ARBA" id="ARBA00022525"/>
    </source>
</evidence>
<reference evidence="9" key="2">
    <citation type="submission" date="2021-02" db="EMBL/GenBank/DDBJ databases">
        <title>Aspergillus luchuensis mut. kawachii IFO 4304 genome sequence.</title>
        <authorList>
            <person name="Mori K."/>
            <person name="Kadooka C."/>
            <person name="Goto M."/>
            <person name="Futagami T."/>
        </authorList>
    </citation>
    <scope>NUCLEOTIDE SEQUENCE</scope>
    <source>
        <strain evidence="9">IFO 4308</strain>
    </source>
</reference>
<proteinExistence type="inferred from homology"/>
<dbReference type="GO" id="GO:0005576">
    <property type="term" value="C:extracellular region"/>
    <property type="evidence" value="ECO:0007669"/>
    <property type="project" value="UniProtKB-SubCell"/>
</dbReference>
<dbReference type="AlphaFoldDB" id="A0A7R7W7C9"/>
<accession>A0A7R7W7C9</accession>
<dbReference type="Pfam" id="PF00080">
    <property type="entry name" value="Sod_Cu"/>
    <property type="match status" value="1"/>
</dbReference>
<evidence type="ECO:0000256" key="3">
    <source>
        <dbReference type="ARBA" id="ARBA00010457"/>
    </source>
</evidence>
<dbReference type="PANTHER" id="PTHR20910">
    <property type="entry name" value="AGAP001623-PA"/>
    <property type="match status" value="1"/>
</dbReference>
<evidence type="ECO:0000256" key="7">
    <source>
        <dbReference type="ARBA" id="ARBA00049204"/>
    </source>
</evidence>
<dbReference type="KEGG" id="aluc:AKAW2_30647S"/>
<dbReference type="GeneID" id="64958653"/>
<evidence type="ECO:0000259" key="8">
    <source>
        <dbReference type="Pfam" id="PF00080"/>
    </source>
</evidence>
<evidence type="ECO:0000256" key="4">
    <source>
        <dbReference type="ARBA" id="ARBA00012682"/>
    </source>
</evidence>
<name>A0A7R7W7C9_ASPKA</name>
<dbReference type="Gene3D" id="2.60.40.200">
    <property type="entry name" value="Superoxide dismutase, copper/zinc binding domain"/>
    <property type="match status" value="1"/>
</dbReference>
<comment type="similarity">
    <text evidence="3">Belongs to the Cu-Zn superoxide dismutase family.</text>
</comment>
<protein>
    <recommendedName>
        <fullName evidence="4">superoxide dismutase</fullName>
        <ecNumber evidence="4">1.15.1.1</ecNumber>
    </recommendedName>
</protein>
<evidence type="ECO:0000313" key="10">
    <source>
        <dbReference type="Proteomes" id="UP000661280"/>
    </source>
</evidence>
<keyword evidence="5" id="KW-0964">Secreted</keyword>
<dbReference type="PANTHER" id="PTHR20910:SF1">
    <property type="entry name" value="SUPEROXIDE DISMUTASE COPPER_ZINC BINDING DOMAIN-CONTAINING PROTEIN"/>
    <property type="match status" value="1"/>
</dbReference>
<evidence type="ECO:0000256" key="2">
    <source>
        <dbReference type="ARBA" id="ARBA00004613"/>
    </source>
</evidence>
<evidence type="ECO:0000256" key="6">
    <source>
        <dbReference type="ARBA" id="ARBA00022862"/>
    </source>
</evidence>
<dbReference type="Proteomes" id="UP000661280">
    <property type="component" value="Chromosome 3"/>
</dbReference>
<sequence length="241" mass="26202">MCPLTPPCMVPYKAAPESRGKRGYRKTKTLTANSPNSSIVDRDRRSFFIQKAKLLAKTKMLFKSALLATTLCLSATAAANTNAPVVTDNDDVTYYAQLQPKDNTTVRGAVTILPKPSGVGVLVSAHFWGIPDNEQQLVYHIHQKPVPKDGNCYSTGAHLDPYGRGDATPCDINAPQTCQVGDLSGKHGPIWAPDNEEFTTTYTDWFLSNVEGEPAFFGNLSLVVHAADNSRLACGNFVELK</sequence>
<dbReference type="FunFam" id="2.60.40.200:FF:000007">
    <property type="entry name" value="Cell surface Cu-only superoxide dismutase 5"/>
    <property type="match status" value="1"/>
</dbReference>
<dbReference type="GO" id="GO:0004784">
    <property type="term" value="F:superoxide dismutase activity"/>
    <property type="evidence" value="ECO:0007669"/>
    <property type="project" value="UniProtKB-EC"/>
</dbReference>
<feature type="domain" description="Superoxide dismutase copper/zinc binding" evidence="8">
    <location>
        <begin position="106"/>
        <end position="229"/>
    </location>
</feature>
<comment type="catalytic activity">
    <reaction evidence="7">
        <text>2 superoxide + 2 H(+) = H2O2 + O2</text>
        <dbReference type="Rhea" id="RHEA:20696"/>
        <dbReference type="ChEBI" id="CHEBI:15378"/>
        <dbReference type="ChEBI" id="CHEBI:15379"/>
        <dbReference type="ChEBI" id="CHEBI:16240"/>
        <dbReference type="ChEBI" id="CHEBI:18421"/>
        <dbReference type="EC" id="1.15.1.1"/>
    </reaction>
</comment>
<keyword evidence="10" id="KW-1185">Reference proteome</keyword>
<gene>
    <name evidence="9" type="ORF">AKAW2_30647S</name>
</gene>
<dbReference type="InterPro" id="IPR036423">
    <property type="entry name" value="SOD-like_Cu/Zn_dom_sf"/>
</dbReference>
<dbReference type="GO" id="GO:0046872">
    <property type="term" value="F:metal ion binding"/>
    <property type="evidence" value="ECO:0007669"/>
    <property type="project" value="InterPro"/>
</dbReference>
<comment type="subcellular location">
    <subcellularLocation>
        <location evidence="1">Cell envelope</location>
    </subcellularLocation>
    <subcellularLocation>
        <location evidence="2">Secreted</location>
    </subcellularLocation>
</comment>
<dbReference type="InterPro" id="IPR001424">
    <property type="entry name" value="SOD_Cu_Zn_dom"/>
</dbReference>
<evidence type="ECO:0000313" key="9">
    <source>
        <dbReference type="EMBL" id="BCR97328.1"/>
    </source>
</evidence>
<dbReference type="OrthoDB" id="159229at2759"/>
<dbReference type="EMBL" id="AP024427">
    <property type="protein sequence ID" value="BCR97328.1"/>
    <property type="molecule type" value="Genomic_DNA"/>
</dbReference>
<dbReference type="InterPro" id="IPR053257">
    <property type="entry name" value="Cu-only_SOD"/>
</dbReference>